<dbReference type="STRING" id="487685.SAMN04488696_0544"/>
<gene>
    <name evidence="2" type="ORF">SAMN04488696_0544</name>
</gene>
<dbReference type="InterPro" id="IPR000073">
    <property type="entry name" value="AB_hydrolase_1"/>
</dbReference>
<dbReference type="EMBL" id="FOUJ01000001">
    <property type="protein sequence ID" value="SFM24850.1"/>
    <property type="molecule type" value="Genomic_DNA"/>
</dbReference>
<organism evidence="2 3">
    <name type="scientific">Methanolobus profundi</name>
    <dbReference type="NCBI Taxonomy" id="487685"/>
    <lineage>
        <taxon>Archaea</taxon>
        <taxon>Methanobacteriati</taxon>
        <taxon>Methanobacteriota</taxon>
        <taxon>Stenosarchaea group</taxon>
        <taxon>Methanomicrobia</taxon>
        <taxon>Methanosarcinales</taxon>
        <taxon>Methanosarcinaceae</taxon>
        <taxon>Methanolobus</taxon>
    </lineage>
</organism>
<feature type="domain" description="AB hydrolase-1" evidence="1">
    <location>
        <begin position="68"/>
        <end position="174"/>
    </location>
</feature>
<dbReference type="RefSeq" id="WP_091932803.1">
    <property type="nucleotide sequence ID" value="NZ_FOUJ01000001.1"/>
</dbReference>
<accession>A0A1I4PB54</accession>
<reference evidence="3" key="1">
    <citation type="submission" date="2016-10" db="EMBL/GenBank/DDBJ databases">
        <authorList>
            <person name="Varghese N."/>
            <person name="Submissions S."/>
        </authorList>
    </citation>
    <scope>NUCLEOTIDE SEQUENCE [LARGE SCALE GENOMIC DNA]</scope>
    <source>
        <strain evidence="3">Mob M</strain>
    </source>
</reference>
<dbReference type="PRINTS" id="PR00111">
    <property type="entry name" value="ABHYDROLASE"/>
</dbReference>
<dbReference type="Gene3D" id="3.40.50.1820">
    <property type="entry name" value="alpha/beta hydrolase"/>
    <property type="match status" value="1"/>
</dbReference>
<dbReference type="SUPFAM" id="SSF53474">
    <property type="entry name" value="alpha/beta-Hydrolases"/>
    <property type="match status" value="1"/>
</dbReference>
<keyword evidence="3" id="KW-1185">Reference proteome</keyword>
<dbReference type="OrthoDB" id="7531at2157"/>
<evidence type="ECO:0000313" key="2">
    <source>
        <dbReference type="EMBL" id="SFM24850.1"/>
    </source>
</evidence>
<evidence type="ECO:0000259" key="1">
    <source>
        <dbReference type="Pfam" id="PF00561"/>
    </source>
</evidence>
<dbReference type="InterPro" id="IPR050471">
    <property type="entry name" value="AB_hydrolase"/>
</dbReference>
<protein>
    <submittedName>
        <fullName evidence="2">Pimeloyl-ACP methyl ester carboxylesterase</fullName>
    </submittedName>
</protein>
<dbReference type="Pfam" id="PF00561">
    <property type="entry name" value="Abhydrolase_1"/>
    <property type="match status" value="1"/>
</dbReference>
<evidence type="ECO:0000313" key="3">
    <source>
        <dbReference type="Proteomes" id="UP000198535"/>
    </source>
</evidence>
<dbReference type="PANTHER" id="PTHR43433">
    <property type="entry name" value="HYDROLASE, ALPHA/BETA FOLD FAMILY PROTEIN"/>
    <property type="match status" value="1"/>
</dbReference>
<proteinExistence type="predicted"/>
<dbReference type="PROSITE" id="PS51257">
    <property type="entry name" value="PROKAR_LIPOPROTEIN"/>
    <property type="match status" value="1"/>
</dbReference>
<dbReference type="Proteomes" id="UP000198535">
    <property type="component" value="Unassembled WGS sequence"/>
</dbReference>
<sequence length="274" mass="29716">MKGIITLIFQLLIATIVFSGCIGTQPENISYGQPDTSTNYGSIVETPVKYASANDIEIGYREFGSGDPIVMIMPFAGTMDMVNDTFVSELAGSYRVILFDNRGMGYSSNNNGTFSLSLFVNDTAGLMDELDLPSAHIFGSSMGASIAQELAVEHPEKVDTLILSSATYSLDISQTDVLKAKLQAISSDPEANPVLQKYAKANLEWNGTYEQLPDIQNKVLLLTGTEDLLTPVDISLEMVEMIPDAQLVRFDGVGHCGEQDLGAEYADRILVFLS</sequence>
<dbReference type="PANTHER" id="PTHR43433:SF5">
    <property type="entry name" value="AB HYDROLASE-1 DOMAIN-CONTAINING PROTEIN"/>
    <property type="match status" value="1"/>
</dbReference>
<dbReference type="AlphaFoldDB" id="A0A1I4PB54"/>
<dbReference type="InterPro" id="IPR029058">
    <property type="entry name" value="AB_hydrolase_fold"/>
</dbReference>
<name>A0A1I4PB54_9EURY</name>